<dbReference type="InterPro" id="IPR026960">
    <property type="entry name" value="RVT-Znf"/>
</dbReference>
<dbReference type="CDD" id="cd01650">
    <property type="entry name" value="RT_nLTR_like"/>
    <property type="match status" value="1"/>
</dbReference>
<dbReference type="Pfam" id="PF00078">
    <property type="entry name" value="RVT_1"/>
    <property type="match status" value="1"/>
</dbReference>
<dbReference type="PANTHER" id="PTHR33116:SF86">
    <property type="entry name" value="REVERSE TRANSCRIPTASE DOMAIN-CONTAINING PROTEIN"/>
    <property type="match status" value="1"/>
</dbReference>
<name>A0A2N9IPS8_FAGSY</name>
<dbReference type="Pfam" id="PF13456">
    <property type="entry name" value="RVT_3"/>
    <property type="match status" value="1"/>
</dbReference>
<dbReference type="Pfam" id="PF13966">
    <property type="entry name" value="zf-RVT"/>
    <property type="match status" value="1"/>
</dbReference>
<dbReference type="InterPro" id="IPR005135">
    <property type="entry name" value="Endo/exonuclease/phosphatase"/>
</dbReference>
<dbReference type="PROSITE" id="PS50878">
    <property type="entry name" value="RT_POL"/>
    <property type="match status" value="1"/>
</dbReference>
<dbReference type="InterPro" id="IPR000477">
    <property type="entry name" value="RT_dom"/>
</dbReference>
<dbReference type="InterPro" id="IPR025558">
    <property type="entry name" value="DUF4283"/>
</dbReference>
<dbReference type="GO" id="GO:0004523">
    <property type="term" value="F:RNA-DNA hybrid ribonuclease activity"/>
    <property type="evidence" value="ECO:0007669"/>
    <property type="project" value="InterPro"/>
</dbReference>
<feature type="region of interest" description="Disordered" evidence="1">
    <location>
        <begin position="256"/>
        <end position="283"/>
    </location>
</feature>
<dbReference type="PANTHER" id="PTHR33116">
    <property type="entry name" value="REVERSE TRANSCRIPTASE ZINC-BINDING DOMAIN-CONTAINING PROTEIN-RELATED-RELATED"/>
    <property type="match status" value="1"/>
</dbReference>
<proteinExistence type="predicted"/>
<feature type="region of interest" description="Disordered" evidence="1">
    <location>
        <begin position="220"/>
        <end position="240"/>
    </location>
</feature>
<evidence type="ECO:0000259" key="2">
    <source>
        <dbReference type="PROSITE" id="PS50878"/>
    </source>
</evidence>
<organism evidence="3">
    <name type="scientific">Fagus sylvatica</name>
    <name type="common">Beechnut</name>
    <dbReference type="NCBI Taxonomy" id="28930"/>
    <lineage>
        <taxon>Eukaryota</taxon>
        <taxon>Viridiplantae</taxon>
        <taxon>Streptophyta</taxon>
        <taxon>Embryophyta</taxon>
        <taxon>Tracheophyta</taxon>
        <taxon>Spermatophyta</taxon>
        <taxon>Magnoliopsida</taxon>
        <taxon>eudicotyledons</taxon>
        <taxon>Gunneridae</taxon>
        <taxon>Pentapetalae</taxon>
        <taxon>rosids</taxon>
        <taxon>fabids</taxon>
        <taxon>Fagales</taxon>
        <taxon>Fagaceae</taxon>
        <taxon>Fagus</taxon>
    </lineage>
</organism>
<dbReference type="EMBL" id="OIVN01006196">
    <property type="protein sequence ID" value="SPD27536.1"/>
    <property type="molecule type" value="Genomic_DNA"/>
</dbReference>
<dbReference type="Pfam" id="PF14111">
    <property type="entry name" value="DUF4283"/>
    <property type="match status" value="1"/>
</dbReference>
<dbReference type="Gene3D" id="3.60.10.10">
    <property type="entry name" value="Endonuclease/exonuclease/phosphatase"/>
    <property type="match status" value="1"/>
</dbReference>
<dbReference type="InterPro" id="IPR044730">
    <property type="entry name" value="RNase_H-like_dom_plant"/>
</dbReference>
<dbReference type="SUPFAM" id="SSF56219">
    <property type="entry name" value="DNase I-like"/>
    <property type="match status" value="1"/>
</dbReference>
<dbReference type="Pfam" id="PF03372">
    <property type="entry name" value="Exo_endo_phos"/>
    <property type="match status" value="1"/>
</dbReference>
<dbReference type="InterPro" id="IPR036691">
    <property type="entry name" value="Endo/exonu/phosph_ase_sf"/>
</dbReference>
<dbReference type="CDD" id="cd06222">
    <property type="entry name" value="RNase_H_like"/>
    <property type="match status" value="1"/>
</dbReference>
<sequence>MAEELLEEWQKFSLTEDESPGFTLDDDAMGNSRVIGSHCLLGKLITDRYFNKEALKNNMLRLWGVSRGITVQDMGDNLFVFQFKNAYERDRVMSGTPWLFDNHLLALNEFDGSCPASKIQFHHCCFWVHFHGVPLYYMTKLTGERVGGTLGGVLDVDVPEDGLGWGPSLRVRLRLDFTKPIPRGKMVTFGSLGLHAGRRVGVDSKQYGAWLRAPEFVQRRHAPGTDRASRGQQPAMHRGEARRAANMNFEFNLHAGFSGSSHNGQDKVQQKDMEMSGSSVPIQNPRVKISSNVLARDKNALDNDESNHINVEKNQEERNMGLSDKEKVMQTGEDEVESVPNTYPIKLNVLEGMELKSDKAPEKMVQENSNVEANQTVKLPTVNLKVKECGPSASGVANTWTKKGKSAWKRLAREKGKATEVQVEAHKRVVESTEDAPPTPMRLLSWNCQGLGNLCTVRELLLLIKEQDPTVLFLSETRLDKIGVERLRVTIKFDGAFCVPRRGTGGGLAVLWIAKLDVKLTTYSRNHIDAEIVDKEKGKGFRLTGFYGNPETHKRKESWALLKHLSHLSSSPWLCMGDFNEILDNNERLGSGHRPEWQIRDFREAVVHCGLHDLGYVGNSYTWRRKRDGNALVTARLDRMMASVSWLTDYDGSVVSHLAVQNSDHCPILLDIPDGPLVKRKKKLFRFEAMWIKDEQCREVIDHAWGDGVTEGSPMFMVVEKMKLCRTSLIGWSRERFGSLASSIKRKREQLQHLINETPSGFSTGILELQDDLNGLLEKEEIFWRQRSRVAWMSEGDKNTKFFHAQCNERRRTNHISGLRDRDGVWQTEKTKIAEIAVDYFQGIFTSSNPSAESITTVLQGMESVVTNAMNDQLQAEFTKDEVSLALKQMYPTKAPGPDGMSAIFYQTYWDIVGPEVTQAILSILHSGYMLRKINYTHIALIPKVKNPENITDFRPISLCNVIYKIVSKVLANRLKKVLPFVISEAQSAFVPGRLITDNVLVAFEVMHSMSLKRKGKKGQMALKLDMSKAYDRVEWVFLESIMRGMGFAKEWIRLMMMCLRSVSYSVLINGEQCGYFTASRGIRQGDSLSPYLFLICAEGLSFLLRKATIDKRLTGVAASRGGPKLTHLFFADDSLLFCQATIANCEAVGTILQQYEYASGQQLNRGKTSIFFTKSTSMGMRRRIQDYFQVPEIKSHEKYLGLPSFVGRSKSASFGEIKGRVWRRMNGWKEKFLSQAGREVLIKAVAQSIPTYSMSCFKLPESLCNDLNTMFSNFWWGHHDKAKKAHWVRWSKLCNSKASGGLGFRDLKTFNLALLAKQGWRFLQHQNSLVFRVFKAKYFPQGDFMSANLGNRPSYAWRSIALARKVLRLGLKWNIGDGCSVKISEDPWLPLSSSFKSVSAQHVLDPKETVSILINEDSQTWNVDVINSLFSRWEAQIICAIPLPPRKKPDRLFWNDTKSGLFTVKSAYHLQLRCKAAEFMGESSSGGKDRKFWKFLWSLSLPPKVKVFMWRACSGILPTYEMLCNRHMRDNGLCPGCTLVMESTAHSLWTCTVANDVWAESSLKLQKWDRYIPNFCDLMVAVQERLSCEDVQLFSCVTYFIWRQRNNMVYEGATSNPVAVVQRATKLLQGYRDSLHSAGVRDRGVDSLVGQPQREPSRAWVPPPRSFYKVNWEAYMDSSTRVWTAGVLIRDFEGQVLAATCMPALSPPRGAHPKLYVCVQVLCFALEMGFLDIICEGPAIQALMALKFCPMGPTIEESWLEEIWFLRQKFRRCTFSCISLDSNQGAWILAKFGSTVNEVRVWIEEVPVMLQNSL</sequence>
<gene>
    <name evidence="3" type="ORF">FSB_LOCUS55418</name>
</gene>
<dbReference type="SUPFAM" id="SSF56672">
    <property type="entry name" value="DNA/RNA polymerases"/>
    <property type="match status" value="1"/>
</dbReference>
<reference evidence="3" key="1">
    <citation type="submission" date="2018-02" db="EMBL/GenBank/DDBJ databases">
        <authorList>
            <person name="Cohen D.B."/>
            <person name="Kent A.D."/>
        </authorList>
    </citation>
    <scope>NUCLEOTIDE SEQUENCE</scope>
</reference>
<accession>A0A2N9IPS8</accession>
<dbReference type="GO" id="GO:0003676">
    <property type="term" value="F:nucleic acid binding"/>
    <property type="evidence" value="ECO:0007669"/>
    <property type="project" value="InterPro"/>
</dbReference>
<feature type="compositionally biased region" description="Basic and acidic residues" evidence="1">
    <location>
        <begin position="264"/>
        <end position="274"/>
    </location>
</feature>
<dbReference type="InterPro" id="IPR002156">
    <property type="entry name" value="RNaseH_domain"/>
</dbReference>
<protein>
    <recommendedName>
        <fullName evidence="2">Reverse transcriptase domain-containing protein</fullName>
    </recommendedName>
</protein>
<evidence type="ECO:0000313" key="3">
    <source>
        <dbReference type="EMBL" id="SPD27536.1"/>
    </source>
</evidence>
<dbReference type="InterPro" id="IPR043502">
    <property type="entry name" value="DNA/RNA_pol_sf"/>
</dbReference>
<feature type="domain" description="Reverse transcriptase" evidence="2">
    <location>
        <begin position="923"/>
        <end position="1205"/>
    </location>
</feature>
<evidence type="ECO:0000256" key="1">
    <source>
        <dbReference type="SAM" id="MobiDB-lite"/>
    </source>
</evidence>